<sequence length="138" mass="15360">MDYQEPTNPLPLESANHDAAERRNSPPWYEETYEMIRVRDSEGDFVIKRPILRERDTACVGYEGTRAHLKWNTSQPACTRSVHGISFPGARSATRPSPTCLGHGSAIGPRAGNDAAPFYQGYVRPEIPATHPQPLGWT</sequence>
<organism evidence="2 3">
    <name type="scientific">Colletotrichum sojae</name>
    <dbReference type="NCBI Taxonomy" id="2175907"/>
    <lineage>
        <taxon>Eukaryota</taxon>
        <taxon>Fungi</taxon>
        <taxon>Dikarya</taxon>
        <taxon>Ascomycota</taxon>
        <taxon>Pezizomycotina</taxon>
        <taxon>Sordariomycetes</taxon>
        <taxon>Hypocreomycetidae</taxon>
        <taxon>Glomerellales</taxon>
        <taxon>Glomerellaceae</taxon>
        <taxon>Colletotrichum</taxon>
        <taxon>Colletotrichum orchidearum species complex</taxon>
    </lineage>
</organism>
<dbReference type="EMBL" id="WIGN01000080">
    <property type="protein sequence ID" value="KAF6810945.1"/>
    <property type="molecule type" value="Genomic_DNA"/>
</dbReference>
<keyword evidence="3" id="KW-1185">Reference proteome</keyword>
<feature type="compositionally biased region" description="Basic and acidic residues" evidence="1">
    <location>
        <begin position="15"/>
        <end position="24"/>
    </location>
</feature>
<evidence type="ECO:0000256" key="1">
    <source>
        <dbReference type="SAM" id="MobiDB-lite"/>
    </source>
</evidence>
<dbReference type="AlphaFoldDB" id="A0A8H6JEA4"/>
<gene>
    <name evidence="2" type="ORF">CSOJ01_06012</name>
</gene>
<feature type="region of interest" description="Disordered" evidence="1">
    <location>
        <begin position="1"/>
        <end position="26"/>
    </location>
</feature>
<dbReference type="Proteomes" id="UP000652219">
    <property type="component" value="Unassembled WGS sequence"/>
</dbReference>
<comment type="caution">
    <text evidence="2">The sequence shown here is derived from an EMBL/GenBank/DDBJ whole genome shotgun (WGS) entry which is preliminary data.</text>
</comment>
<proteinExistence type="predicted"/>
<protein>
    <submittedName>
        <fullName evidence="2">Uncharacterized protein</fullName>
    </submittedName>
</protein>
<evidence type="ECO:0000313" key="3">
    <source>
        <dbReference type="Proteomes" id="UP000652219"/>
    </source>
</evidence>
<evidence type="ECO:0000313" key="2">
    <source>
        <dbReference type="EMBL" id="KAF6810945.1"/>
    </source>
</evidence>
<name>A0A8H6JEA4_9PEZI</name>
<accession>A0A8H6JEA4</accession>
<reference evidence="2 3" key="1">
    <citation type="journal article" date="2020" name="Phytopathology">
        <title>Genome Sequence Resources of Colletotrichum truncatum, C. plurivorum, C. musicola, and C. sojae: Four Species Pathogenic to Soybean (Glycine max).</title>
        <authorList>
            <person name="Rogerio F."/>
            <person name="Boufleur T.R."/>
            <person name="Ciampi-Guillardi M."/>
            <person name="Sukno S.A."/>
            <person name="Thon M.R."/>
            <person name="Massola Junior N.S."/>
            <person name="Baroncelli R."/>
        </authorList>
    </citation>
    <scope>NUCLEOTIDE SEQUENCE [LARGE SCALE GENOMIC DNA]</scope>
    <source>
        <strain evidence="2 3">LFN0009</strain>
    </source>
</reference>